<reference evidence="2 3" key="1">
    <citation type="submission" date="2013-12" db="EMBL/GenBank/DDBJ databases">
        <authorList>
            <person name="Zelazny A."/>
            <person name="Olivier K."/>
            <person name="Holland S."/>
            <person name="Lenaerts A."/>
            <person name="Ordway D."/>
            <person name="DeGroote M.A."/>
            <person name="Parker T."/>
            <person name="Sizemore C."/>
            <person name="Tallon L.J."/>
            <person name="Sadzewicz L.K."/>
            <person name="Sengamalay N."/>
            <person name="Fraser C.M."/>
            <person name="Hine E."/>
            <person name="Shefchek K.A."/>
            <person name="Das S.P."/>
            <person name="Tettelin H."/>
        </authorList>
    </citation>
    <scope>NUCLEOTIDE SEQUENCE [LARGE SCALE GENOMIC DNA]</scope>
    <source>
        <strain evidence="2 3">1948</strain>
    </source>
</reference>
<dbReference type="SUPFAM" id="SSF56042">
    <property type="entry name" value="PurM C-terminal domain-like"/>
    <property type="match status" value="1"/>
</dbReference>
<dbReference type="Pfam" id="PF02769">
    <property type="entry name" value="AIRS_C"/>
    <property type="match status" value="1"/>
</dbReference>
<evidence type="ECO:0000259" key="1">
    <source>
        <dbReference type="Pfam" id="PF02769"/>
    </source>
</evidence>
<dbReference type="InterPro" id="IPR036676">
    <property type="entry name" value="PurM-like_C_sf"/>
</dbReference>
<feature type="domain" description="PurM-like C-terminal" evidence="1">
    <location>
        <begin position="2"/>
        <end position="45"/>
    </location>
</feature>
<dbReference type="Proteomes" id="UP000021210">
    <property type="component" value="Unassembled WGS sequence"/>
</dbReference>
<dbReference type="Gene3D" id="3.90.650.10">
    <property type="entry name" value="PurM-like C-terminal domain"/>
    <property type="match status" value="1"/>
</dbReference>
<organism evidence="2 3">
    <name type="scientific">Mycobacteroides abscessus 1948</name>
    <dbReference type="NCBI Taxonomy" id="1299323"/>
    <lineage>
        <taxon>Bacteria</taxon>
        <taxon>Bacillati</taxon>
        <taxon>Actinomycetota</taxon>
        <taxon>Actinomycetes</taxon>
        <taxon>Mycobacteriales</taxon>
        <taxon>Mycobacteriaceae</taxon>
        <taxon>Mycobacteroides</taxon>
        <taxon>Mycobacteroides abscessus</taxon>
    </lineage>
</organism>
<dbReference type="EMBL" id="JAOH01000002">
    <property type="protein sequence ID" value="EUA64528.1"/>
    <property type="molecule type" value="Genomic_DNA"/>
</dbReference>
<name>A0A829QPM9_9MYCO</name>
<evidence type="ECO:0000313" key="2">
    <source>
        <dbReference type="EMBL" id="EUA64528.1"/>
    </source>
</evidence>
<comment type="caution">
    <text evidence="2">The sequence shown here is derived from an EMBL/GenBank/DDBJ whole genome shotgun (WGS) entry which is preliminary data.</text>
</comment>
<dbReference type="InterPro" id="IPR010918">
    <property type="entry name" value="PurM-like_C_dom"/>
</dbReference>
<sequence>MALFSESAGRVLVAVPRTEESRFMSMCEARQLPAVRIGVVDQGSDSVEVQGQFSVTLAELREIHEGVLPGLFG</sequence>
<dbReference type="AlphaFoldDB" id="A0A829QPM9"/>
<accession>A0A829QPM9</accession>
<gene>
    <name evidence="2" type="ORF">I542_4698</name>
</gene>
<proteinExistence type="predicted"/>
<evidence type="ECO:0000313" key="3">
    <source>
        <dbReference type="Proteomes" id="UP000021210"/>
    </source>
</evidence>
<protein>
    <submittedName>
        <fullName evidence="2">AIR synthase related, C-terminal domain protein</fullName>
    </submittedName>
</protein>